<organism evidence="2 3">
    <name type="scientific">Glycine soja</name>
    <name type="common">Wild soybean</name>
    <dbReference type="NCBI Taxonomy" id="3848"/>
    <lineage>
        <taxon>Eukaryota</taxon>
        <taxon>Viridiplantae</taxon>
        <taxon>Streptophyta</taxon>
        <taxon>Embryophyta</taxon>
        <taxon>Tracheophyta</taxon>
        <taxon>Spermatophyta</taxon>
        <taxon>Magnoliopsida</taxon>
        <taxon>eudicotyledons</taxon>
        <taxon>Gunneridae</taxon>
        <taxon>Pentapetalae</taxon>
        <taxon>rosids</taxon>
        <taxon>fabids</taxon>
        <taxon>Fabales</taxon>
        <taxon>Fabaceae</taxon>
        <taxon>Papilionoideae</taxon>
        <taxon>50 kb inversion clade</taxon>
        <taxon>NPAAA clade</taxon>
        <taxon>indigoferoid/millettioid clade</taxon>
        <taxon>Phaseoleae</taxon>
        <taxon>Glycine</taxon>
        <taxon>Glycine subgen. Soja</taxon>
    </lineage>
</organism>
<dbReference type="AlphaFoldDB" id="A0A445HQS7"/>
<evidence type="ECO:0000256" key="1">
    <source>
        <dbReference type="SAM" id="MobiDB-lite"/>
    </source>
</evidence>
<evidence type="ECO:0000313" key="3">
    <source>
        <dbReference type="Proteomes" id="UP000289340"/>
    </source>
</evidence>
<comment type="caution">
    <text evidence="2">The sequence shown here is derived from an EMBL/GenBank/DDBJ whole genome shotgun (WGS) entry which is preliminary data.</text>
</comment>
<reference evidence="2 3" key="1">
    <citation type="submission" date="2018-09" db="EMBL/GenBank/DDBJ databases">
        <title>A high-quality reference genome of wild soybean provides a powerful tool to mine soybean genomes.</title>
        <authorList>
            <person name="Xie M."/>
            <person name="Chung C.Y.L."/>
            <person name="Li M.-W."/>
            <person name="Wong F.-L."/>
            <person name="Chan T.-F."/>
            <person name="Lam H.-M."/>
        </authorList>
    </citation>
    <scope>NUCLEOTIDE SEQUENCE [LARGE SCALE GENOMIC DNA]</scope>
    <source>
        <strain evidence="3">cv. W05</strain>
        <tissue evidence="2">Hypocotyl of etiolated seedlings</tissue>
    </source>
</reference>
<keyword evidence="3" id="KW-1185">Reference proteome</keyword>
<protein>
    <submittedName>
        <fullName evidence="2">Uncharacterized protein</fullName>
    </submittedName>
</protein>
<dbReference type="EMBL" id="QZWG01000012">
    <property type="protein sequence ID" value="RZB76026.1"/>
    <property type="molecule type" value="Genomic_DNA"/>
</dbReference>
<evidence type="ECO:0000313" key="2">
    <source>
        <dbReference type="EMBL" id="RZB76026.1"/>
    </source>
</evidence>
<dbReference type="PANTHER" id="PTHR34287:SF12">
    <property type="match status" value="1"/>
</dbReference>
<dbReference type="Gramene" id="XM_028336539.1">
    <property type="protein sequence ID" value="XP_028192340.1"/>
    <property type="gene ID" value="LOC114378035"/>
</dbReference>
<proteinExistence type="predicted"/>
<feature type="region of interest" description="Disordered" evidence="1">
    <location>
        <begin position="1"/>
        <end position="22"/>
    </location>
</feature>
<gene>
    <name evidence="2" type="ORF">D0Y65_034504</name>
</gene>
<sequence length="103" mass="11815">MSESELASSDDQSPSSFTSSTPTIQIVSKSFSERLLGKFFDASQFDFVYEQSELWSPPVRRTVFLASPGNICSQDEMLRKLKKAKRTWKRSPMLCIFNVFWCS</sequence>
<dbReference type="PANTHER" id="PTHR34287">
    <property type="entry name" value="OS06G0551500 PROTEIN-RELATED"/>
    <property type="match status" value="1"/>
</dbReference>
<name>A0A445HQS7_GLYSO</name>
<feature type="compositionally biased region" description="Low complexity" evidence="1">
    <location>
        <begin position="9"/>
        <end position="22"/>
    </location>
</feature>
<accession>A0A445HQS7</accession>
<dbReference type="Proteomes" id="UP000289340">
    <property type="component" value="Chromosome 12"/>
</dbReference>